<comment type="caution">
    <text evidence="6">The sequence shown here is derived from an EMBL/GenBank/DDBJ whole genome shotgun (WGS) entry which is preliminary data.</text>
</comment>
<organism evidence="6 7">
    <name type="scientific">Brotaphodocola catenula</name>
    <dbReference type="NCBI Taxonomy" id="2885361"/>
    <lineage>
        <taxon>Bacteria</taxon>
        <taxon>Bacillati</taxon>
        <taxon>Bacillota</taxon>
        <taxon>Clostridia</taxon>
        <taxon>Lachnospirales</taxon>
        <taxon>Lachnospiraceae</taxon>
        <taxon>Brotaphodocola</taxon>
    </lineage>
</organism>
<dbReference type="SUPFAM" id="SSF46785">
    <property type="entry name" value="Winged helix' DNA-binding domain"/>
    <property type="match status" value="1"/>
</dbReference>
<evidence type="ECO:0000256" key="1">
    <source>
        <dbReference type="ARBA" id="ARBA00009437"/>
    </source>
</evidence>
<keyword evidence="3" id="KW-0238">DNA-binding</keyword>
<dbReference type="InterPro" id="IPR000847">
    <property type="entry name" value="LysR_HTH_N"/>
</dbReference>
<dbReference type="InterPro" id="IPR005119">
    <property type="entry name" value="LysR_subst-bd"/>
</dbReference>
<reference evidence="6" key="1">
    <citation type="submission" date="2021-10" db="EMBL/GenBank/DDBJ databases">
        <title>Anaerobic single-cell dispensing facilitates the cultivation of human gut bacteria.</title>
        <authorList>
            <person name="Afrizal A."/>
        </authorList>
    </citation>
    <scope>NUCLEOTIDE SEQUENCE</scope>
    <source>
        <strain evidence="6">CLA-AA-H274</strain>
    </source>
</reference>
<keyword evidence="7" id="KW-1185">Reference proteome</keyword>
<keyword evidence="2" id="KW-0805">Transcription regulation</keyword>
<evidence type="ECO:0000259" key="5">
    <source>
        <dbReference type="PROSITE" id="PS50931"/>
    </source>
</evidence>
<evidence type="ECO:0000256" key="2">
    <source>
        <dbReference type="ARBA" id="ARBA00023015"/>
    </source>
</evidence>
<dbReference type="InterPro" id="IPR036390">
    <property type="entry name" value="WH_DNA-bd_sf"/>
</dbReference>
<dbReference type="PROSITE" id="PS50931">
    <property type="entry name" value="HTH_LYSR"/>
    <property type="match status" value="1"/>
</dbReference>
<dbReference type="GO" id="GO:0003677">
    <property type="term" value="F:DNA binding"/>
    <property type="evidence" value="ECO:0007669"/>
    <property type="project" value="UniProtKB-KW"/>
</dbReference>
<dbReference type="PANTHER" id="PTHR30346:SF28">
    <property type="entry name" value="HTH-TYPE TRANSCRIPTIONAL REGULATOR CYNR"/>
    <property type="match status" value="1"/>
</dbReference>
<sequence length="303" mass="34799">MDLKQIEYIIAISEEHSITRAGEKLFITQSALNQQLQKLEKELGTPLFIRTRSDWQLTPAGQIYVDSAKEILNIRKDAYSRIHDLAEQSHRQFTIGLIPERGVDMFTAIYPAFHRELPNVILEPIEQNVRTMQKQVSKGNIDLGLITLMPDQKDDNTYLHMADEEIFLAVPSSHRFAKLGSPDRKTAPEISLTQFQEDPFILIAQTSTMYPLVERLFAESGFVPKVLFSTSSNVSKYRMVNAGVGCALLPATFAVPLENVVYFRLTQHPHWEVTICCRKNAYLNYAEKRFLELCQEYWVEKLD</sequence>
<dbReference type="Pfam" id="PF03466">
    <property type="entry name" value="LysR_substrate"/>
    <property type="match status" value="1"/>
</dbReference>
<protein>
    <submittedName>
        <fullName evidence="6">LysR family transcriptional regulator</fullName>
    </submittedName>
</protein>
<evidence type="ECO:0000313" key="7">
    <source>
        <dbReference type="Proteomes" id="UP001198962"/>
    </source>
</evidence>
<comment type="similarity">
    <text evidence="1">Belongs to the LysR transcriptional regulatory family.</text>
</comment>
<dbReference type="FunFam" id="1.10.10.10:FF:000001">
    <property type="entry name" value="LysR family transcriptional regulator"/>
    <property type="match status" value="1"/>
</dbReference>
<feature type="domain" description="HTH lysR-type" evidence="5">
    <location>
        <begin position="1"/>
        <end position="58"/>
    </location>
</feature>
<evidence type="ECO:0000256" key="3">
    <source>
        <dbReference type="ARBA" id="ARBA00023125"/>
    </source>
</evidence>
<dbReference type="Gene3D" id="1.10.10.10">
    <property type="entry name" value="Winged helix-like DNA-binding domain superfamily/Winged helix DNA-binding domain"/>
    <property type="match status" value="1"/>
</dbReference>
<dbReference type="PANTHER" id="PTHR30346">
    <property type="entry name" value="TRANSCRIPTIONAL DUAL REGULATOR HCAR-RELATED"/>
    <property type="match status" value="1"/>
</dbReference>
<evidence type="ECO:0000313" key="6">
    <source>
        <dbReference type="EMBL" id="MCC2165844.1"/>
    </source>
</evidence>
<proteinExistence type="inferred from homology"/>
<dbReference type="Gene3D" id="3.40.190.290">
    <property type="match status" value="1"/>
</dbReference>
<dbReference type="RefSeq" id="WP_308452042.1">
    <property type="nucleotide sequence ID" value="NZ_JAJEPU010000057.1"/>
</dbReference>
<accession>A0AAE3DKY9</accession>
<gene>
    <name evidence="6" type="ORF">LKD32_13365</name>
</gene>
<evidence type="ECO:0000256" key="4">
    <source>
        <dbReference type="ARBA" id="ARBA00023163"/>
    </source>
</evidence>
<dbReference type="PRINTS" id="PR00039">
    <property type="entry name" value="HTHLYSR"/>
</dbReference>
<dbReference type="Proteomes" id="UP001198962">
    <property type="component" value="Unassembled WGS sequence"/>
</dbReference>
<name>A0AAE3DKY9_9FIRM</name>
<keyword evidence="4" id="KW-0804">Transcription</keyword>
<dbReference type="CDD" id="cd05466">
    <property type="entry name" value="PBP2_LTTR_substrate"/>
    <property type="match status" value="1"/>
</dbReference>
<dbReference type="AlphaFoldDB" id="A0AAE3DKY9"/>
<dbReference type="EMBL" id="JAJEPU010000057">
    <property type="protein sequence ID" value="MCC2165844.1"/>
    <property type="molecule type" value="Genomic_DNA"/>
</dbReference>
<dbReference type="GO" id="GO:0032993">
    <property type="term" value="C:protein-DNA complex"/>
    <property type="evidence" value="ECO:0007669"/>
    <property type="project" value="TreeGrafter"/>
</dbReference>
<dbReference type="Pfam" id="PF00126">
    <property type="entry name" value="HTH_1"/>
    <property type="match status" value="1"/>
</dbReference>
<dbReference type="SUPFAM" id="SSF53850">
    <property type="entry name" value="Periplasmic binding protein-like II"/>
    <property type="match status" value="1"/>
</dbReference>
<dbReference type="InterPro" id="IPR036388">
    <property type="entry name" value="WH-like_DNA-bd_sf"/>
</dbReference>
<dbReference type="GO" id="GO:0003700">
    <property type="term" value="F:DNA-binding transcription factor activity"/>
    <property type="evidence" value="ECO:0007669"/>
    <property type="project" value="InterPro"/>
</dbReference>